<sequence length="634" mass="72702">MKKYFYENLLKDIGVFIVILLLSVLVEVFFFNRLYFAVPEDDRVIRTIEDSDIELNDLIYENGSYTVIGKEPSISFKGNNVVLYLNIQTETNKSIFYIETLTDDVYPRTAQKFMPDIDSNSFIRIGKPLNEVKLKILENAETAPVEGFSFSIDKIIIDNTFEFNIFRFIFLSTSIFVLFVLVKYRKYLVKNLHISFIIIAIYCGLNMSFLTPPYQTFDEREHFNKSYQIASFDLGGADEQPIGWPGNIEQFFSYNGNSATYNNYKEKIELVKEFRNTDYSQKEFHNSTAANYLPTAYVFSAIGIFLGKLCHFPFIATFYLGRLTSLLGYSIAMFFIIKKVKVIKNIFFVLGLFPGMMYHVCAYSADGITYVSALAVVAIFINHFKEKNEGITWPKVCLFIFLLSLLITSKMTYAPFCLLYLAIPQKKFHGQYKFFYKLTVIISAGLVMMANFVYSNSVGLNLWAPPGTSVSGQIGFIFGHLFKYILICWRYVEGSFLSYFTNPIGSLAYSGNLASIYIFAVLILLFLIATIDNDGPMFELTIKNKLWILCAIICSWGLTITALYLTYVPVGDVTVVGMQGRYFAPLIILVLMLFNNNNINISKKTKRYLNGFCIWTMFLVICIANFQLLNMYNI</sequence>
<feature type="transmembrane region" description="Helical" evidence="1">
    <location>
        <begin position="165"/>
        <end position="182"/>
    </location>
</feature>
<keyword evidence="1" id="KW-0812">Transmembrane</keyword>
<feature type="transmembrane region" description="Helical" evidence="1">
    <location>
        <begin position="608"/>
        <end position="629"/>
    </location>
</feature>
<feature type="transmembrane region" description="Helical" evidence="1">
    <location>
        <begin position="546"/>
        <end position="567"/>
    </location>
</feature>
<keyword evidence="1" id="KW-1133">Transmembrane helix</keyword>
<feature type="transmembrane region" description="Helical" evidence="1">
    <location>
        <begin position="396"/>
        <end position="422"/>
    </location>
</feature>
<feature type="transmembrane region" description="Helical" evidence="1">
    <location>
        <begin position="194"/>
        <end position="214"/>
    </location>
</feature>
<feature type="transmembrane region" description="Helical" evidence="1">
    <location>
        <begin position="367"/>
        <end position="384"/>
    </location>
</feature>
<feature type="transmembrane region" description="Helical" evidence="1">
    <location>
        <begin position="12"/>
        <end position="31"/>
    </location>
</feature>
<dbReference type="AlphaFoldDB" id="A0AAC9W256"/>
<feature type="transmembrane region" description="Helical" evidence="1">
    <location>
        <begin position="434"/>
        <end position="454"/>
    </location>
</feature>
<feature type="transmembrane region" description="Helical" evidence="1">
    <location>
        <begin position="579"/>
        <end position="596"/>
    </location>
</feature>
<organism evidence="2 3">
    <name type="scientific">Eubacterium limosum</name>
    <dbReference type="NCBI Taxonomy" id="1736"/>
    <lineage>
        <taxon>Bacteria</taxon>
        <taxon>Bacillati</taxon>
        <taxon>Bacillota</taxon>
        <taxon>Clostridia</taxon>
        <taxon>Eubacteriales</taxon>
        <taxon>Eubacteriaceae</taxon>
        <taxon>Eubacterium</taxon>
    </lineage>
</organism>
<dbReference type="EMBL" id="CP019962">
    <property type="protein sequence ID" value="ARD65350.1"/>
    <property type="molecule type" value="Genomic_DNA"/>
</dbReference>
<dbReference type="Pfam" id="PF09913">
    <property type="entry name" value="DUF2142"/>
    <property type="match status" value="1"/>
</dbReference>
<dbReference type="Proteomes" id="UP000192391">
    <property type="component" value="Chromosome"/>
</dbReference>
<feature type="transmembrane region" description="Helical" evidence="1">
    <location>
        <begin position="342"/>
        <end position="361"/>
    </location>
</feature>
<proteinExistence type="predicted"/>
<feature type="transmembrane region" description="Helical" evidence="1">
    <location>
        <begin position="474"/>
        <end position="492"/>
    </location>
</feature>
<evidence type="ECO:0008006" key="4">
    <source>
        <dbReference type="Google" id="ProtNLM"/>
    </source>
</evidence>
<accession>A0AAC9W256</accession>
<evidence type="ECO:0000313" key="3">
    <source>
        <dbReference type="Proteomes" id="UP000192391"/>
    </source>
</evidence>
<name>A0AAC9W256_EUBLI</name>
<protein>
    <recommendedName>
        <fullName evidence="4">DUF2142 domain-containing protein</fullName>
    </recommendedName>
</protein>
<keyword evidence="1" id="KW-0472">Membrane</keyword>
<gene>
    <name evidence="2" type="ORF">B2M23_07265</name>
</gene>
<dbReference type="KEGG" id="elim:B2M23_07265"/>
<reference evidence="3" key="1">
    <citation type="journal article" date="2017" name="Sci. Rep.">
        <title>Determination of the Genome and Primary Transcriptome of Syngas Fermenting Eubacterium limosum ATCC 8486.</title>
        <authorList>
            <person name="Song Y."/>
            <person name="Shin J."/>
            <person name="Jeong Y."/>
            <person name="Jin S."/>
            <person name="Lee J.K."/>
            <person name="Kim D.R."/>
            <person name="Kim S.C."/>
            <person name="Cho S."/>
            <person name="Cho B.K."/>
        </authorList>
    </citation>
    <scope>NUCLEOTIDE SEQUENCE [LARGE SCALE GENOMIC DNA]</scope>
    <source>
        <strain evidence="3">ATCC 8486</strain>
    </source>
</reference>
<feature type="transmembrane region" description="Helical" evidence="1">
    <location>
        <begin position="512"/>
        <end position="531"/>
    </location>
</feature>
<dbReference type="InterPro" id="IPR018674">
    <property type="entry name" value="DUF2142_membrane"/>
</dbReference>
<evidence type="ECO:0000256" key="1">
    <source>
        <dbReference type="SAM" id="Phobius"/>
    </source>
</evidence>
<evidence type="ECO:0000313" key="2">
    <source>
        <dbReference type="EMBL" id="ARD65350.1"/>
    </source>
</evidence>